<dbReference type="GO" id="GO:0003978">
    <property type="term" value="F:UDP-glucose 4-epimerase activity"/>
    <property type="evidence" value="ECO:0007669"/>
    <property type="project" value="InterPro"/>
</dbReference>
<sequence>MRILVTGGAGYIGATAVDVLISEGFHVSILDDLSTGHRTAVHPTATFIEGSLLDPASLSQALNGCEAVMHFAGKSLVGESVEKPDLYWNINVNGTRALLDEMRKQEISQLVFSSSAATYGAPEEMPISELAQASPTNPYGVTKLAIDEMISQQTQDFGLSAISLRYFNVAGALKGSRGWLPEKHNPETHLIPNLLKSTELKPIHMYGTDWPTPDGTAIRDYVHVTDLVQAHIQALRSLEIGKHRIINLGSGRGYSVREVLTATASFLGRSVPHIESPRRSGDPMTLIADISQAKEVLAWVPTRDISSMVADTAHSLEIV</sequence>
<proteinExistence type="inferred from homology"/>
<dbReference type="EMBL" id="CAEZWS010000048">
    <property type="protein sequence ID" value="CAB4668760.1"/>
    <property type="molecule type" value="Genomic_DNA"/>
</dbReference>
<dbReference type="PANTHER" id="PTHR43725:SF53">
    <property type="entry name" value="UDP-ARABINOSE 4-EPIMERASE 1"/>
    <property type="match status" value="1"/>
</dbReference>
<keyword evidence="5" id="KW-0119">Carbohydrate metabolism</keyword>
<evidence type="ECO:0000256" key="5">
    <source>
        <dbReference type="ARBA" id="ARBA00023277"/>
    </source>
</evidence>
<evidence type="ECO:0000313" key="8">
    <source>
        <dbReference type="EMBL" id="CAB4668760.1"/>
    </source>
</evidence>
<protein>
    <submittedName>
        <fullName evidence="10">Unannotated protein</fullName>
    </submittedName>
</protein>
<evidence type="ECO:0000313" key="7">
    <source>
        <dbReference type="EMBL" id="CAB4590132.1"/>
    </source>
</evidence>
<dbReference type="EMBL" id="CAEZZZ010000020">
    <property type="protein sequence ID" value="CAB4777485.1"/>
    <property type="molecule type" value="Genomic_DNA"/>
</dbReference>
<dbReference type="EMBL" id="CAEZXT010000022">
    <property type="protein sequence ID" value="CAB4695191.1"/>
    <property type="molecule type" value="Genomic_DNA"/>
</dbReference>
<keyword evidence="4" id="KW-0413">Isomerase</keyword>
<comment type="similarity">
    <text evidence="2">Belongs to the NAD(P)-dependent epimerase/dehydratase family.</text>
</comment>
<dbReference type="EMBL" id="CAFBJH010000024">
    <property type="protein sequence ID" value="CAB4849449.1"/>
    <property type="molecule type" value="Genomic_DNA"/>
</dbReference>
<dbReference type="EMBL" id="CAFBQZ010000004">
    <property type="protein sequence ID" value="CAB5070041.1"/>
    <property type="molecule type" value="Genomic_DNA"/>
</dbReference>
<evidence type="ECO:0000313" key="16">
    <source>
        <dbReference type="EMBL" id="CAB5070041.1"/>
    </source>
</evidence>
<evidence type="ECO:0000256" key="3">
    <source>
        <dbReference type="ARBA" id="ARBA00023027"/>
    </source>
</evidence>
<evidence type="ECO:0000259" key="6">
    <source>
        <dbReference type="Pfam" id="PF01370"/>
    </source>
</evidence>
<name>A0A6J6W261_9ZZZZ</name>
<evidence type="ECO:0000313" key="12">
    <source>
        <dbReference type="EMBL" id="CAB4849449.1"/>
    </source>
</evidence>
<dbReference type="EMBL" id="CAFBMI010000068">
    <property type="protein sequence ID" value="CAB4903374.1"/>
    <property type="molecule type" value="Genomic_DNA"/>
</dbReference>
<evidence type="ECO:0000313" key="11">
    <source>
        <dbReference type="EMBL" id="CAB4805516.1"/>
    </source>
</evidence>
<dbReference type="Gene3D" id="3.40.50.720">
    <property type="entry name" value="NAD(P)-binding Rossmann-like Domain"/>
    <property type="match status" value="1"/>
</dbReference>
<dbReference type="PANTHER" id="PTHR43725">
    <property type="entry name" value="UDP-GLUCOSE 4-EPIMERASE"/>
    <property type="match status" value="1"/>
</dbReference>
<accession>A0A6J6W261</accession>
<dbReference type="EMBL" id="CAFBOE010000039">
    <property type="protein sequence ID" value="CAB4973540.1"/>
    <property type="molecule type" value="Genomic_DNA"/>
</dbReference>
<gene>
    <name evidence="7" type="ORF">UFOPK1773_00785</name>
    <name evidence="8" type="ORF">UFOPK2288_00912</name>
    <name evidence="9" type="ORF">UFOPK2589_00511</name>
    <name evidence="10" type="ORF">UFOPK2931_00531</name>
    <name evidence="11" type="ORF">UFOPK3056_00742</name>
    <name evidence="12" type="ORF">UFOPK3287_00546</name>
    <name evidence="13" type="ORF">UFOPK3558_00800</name>
    <name evidence="14" type="ORF">UFOPK3916_00585</name>
    <name evidence="15" type="ORF">UFOPK4074_00684</name>
    <name evidence="16" type="ORF">UFOPK4372_00141</name>
</gene>
<evidence type="ECO:0000313" key="9">
    <source>
        <dbReference type="EMBL" id="CAB4695191.1"/>
    </source>
</evidence>
<evidence type="ECO:0000313" key="10">
    <source>
        <dbReference type="EMBL" id="CAB4777485.1"/>
    </source>
</evidence>
<dbReference type="Gene3D" id="3.90.25.10">
    <property type="entry name" value="UDP-galactose 4-epimerase, domain 1"/>
    <property type="match status" value="1"/>
</dbReference>
<organism evidence="10">
    <name type="scientific">freshwater metagenome</name>
    <dbReference type="NCBI Taxonomy" id="449393"/>
    <lineage>
        <taxon>unclassified sequences</taxon>
        <taxon>metagenomes</taxon>
        <taxon>ecological metagenomes</taxon>
    </lineage>
</organism>
<evidence type="ECO:0000313" key="15">
    <source>
        <dbReference type="EMBL" id="CAB5011911.1"/>
    </source>
</evidence>
<dbReference type="EMBL" id="CAEZUA010000046">
    <property type="protein sequence ID" value="CAB4590132.1"/>
    <property type="molecule type" value="Genomic_DNA"/>
</dbReference>
<dbReference type="SUPFAM" id="SSF51735">
    <property type="entry name" value="NAD(P)-binding Rossmann-fold domains"/>
    <property type="match status" value="1"/>
</dbReference>
<feature type="domain" description="NAD-dependent epimerase/dehydratase" evidence="6">
    <location>
        <begin position="3"/>
        <end position="249"/>
    </location>
</feature>
<evidence type="ECO:0000256" key="2">
    <source>
        <dbReference type="ARBA" id="ARBA00007637"/>
    </source>
</evidence>
<evidence type="ECO:0000313" key="13">
    <source>
        <dbReference type="EMBL" id="CAB4903374.1"/>
    </source>
</evidence>
<dbReference type="Pfam" id="PF01370">
    <property type="entry name" value="Epimerase"/>
    <property type="match status" value="1"/>
</dbReference>
<comment type="cofactor">
    <cofactor evidence="1">
        <name>NAD(+)</name>
        <dbReference type="ChEBI" id="CHEBI:57540"/>
    </cofactor>
</comment>
<dbReference type="EMBL" id="CAFBPG010000051">
    <property type="protein sequence ID" value="CAB5011911.1"/>
    <property type="molecule type" value="Genomic_DNA"/>
</dbReference>
<dbReference type="EMBL" id="CAFAAR010000063">
    <property type="protein sequence ID" value="CAB4805516.1"/>
    <property type="molecule type" value="Genomic_DNA"/>
</dbReference>
<reference evidence="10" key="1">
    <citation type="submission" date="2020-05" db="EMBL/GenBank/DDBJ databases">
        <authorList>
            <person name="Chiriac C."/>
            <person name="Salcher M."/>
            <person name="Ghai R."/>
            <person name="Kavagutti S V."/>
        </authorList>
    </citation>
    <scope>NUCLEOTIDE SEQUENCE</scope>
</reference>
<dbReference type="InterPro" id="IPR001509">
    <property type="entry name" value="Epimerase_deHydtase"/>
</dbReference>
<keyword evidence="3" id="KW-0520">NAD</keyword>
<dbReference type="GO" id="GO:0006012">
    <property type="term" value="P:galactose metabolic process"/>
    <property type="evidence" value="ECO:0007669"/>
    <property type="project" value="InterPro"/>
</dbReference>
<evidence type="ECO:0000313" key="14">
    <source>
        <dbReference type="EMBL" id="CAB4973540.1"/>
    </source>
</evidence>
<dbReference type="InterPro" id="IPR036291">
    <property type="entry name" value="NAD(P)-bd_dom_sf"/>
</dbReference>
<dbReference type="AlphaFoldDB" id="A0A6J6W261"/>
<evidence type="ECO:0000256" key="1">
    <source>
        <dbReference type="ARBA" id="ARBA00001911"/>
    </source>
</evidence>
<evidence type="ECO:0000256" key="4">
    <source>
        <dbReference type="ARBA" id="ARBA00023235"/>
    </source>
</evidence>
<dbReference type="InterPro" id="IPR005886">
    <property type="entry name" value="UDP_G4E"/>
</dbReference>
<dbReference type="NCBIfam" id="TIGR01179">
    <property type="entry name" value="galE"/>
    <property type="match status" value="1"/>
</dbReference>